<dbReference type="AlphaFoldDB" id="A0A327KGR5"/>
<keyword evidence="6" id="KW-1133">Transmembrane helix</keyword>
<dbReference type="GO" id="GO:0005886">
    <property type="term" value="C:plasma membrane"/>
    <property type="evidence" value="ECO:0007669"/>
    <property type="project" value="UniProtKB-SubCell"/>
</dbReference>
<comment type="similarity">
    <text evidence="4">Belongs to the methyl-accepting chemotaxis (MCP) protein family.</text>
</comment>
<dbReference type="OrthoDB" id="8456673at2"/>
<dbReference type="CDD" id="cd06225">
    <property type="entry name" value="HAMP"/>
    <property type="match status" value="1"/>
</dbReference>
<feature type="domain" description="T-SNARE coiled-coil homology" evidence="8">
    <location>
        <begin position="592"/>
        <end position="654"/>
    </location>
</feature>
<feature type="transmembrane region" description="Helical" evidence="6">
    <location>
        <begin position="324"/>
        <end position="345"/>
    </location>
</feature>
<dbReference type="PANTHER" id="PTHR32089:SF112">
    <property type="entry name" value="LYSOZYME-LIKE PROTEIN-RELATED"/>
    <property type="match status" value="1"/>
</dbReference>
<dbReference type="GO" id="GO:0007165">
    <property type="term" value="P:signal transduction"/>
    <property type="evidence" value="ECO:0007669"/>
    <property type="project" value="UniProtKB-KW"/>
</dbReference>
<comment type="subcellular location">
    <subcellularLocation>
        <location evidence="1">Cell inner membrane</location>
        <topology evidence="1">Multi-pass membrane protein</topology>
    </subcellularLocation>
</comment>
<dbReference type="RefSeq" id="WP_111358336.1">
    <property type="nucleotide sequence ID" value="NZ_NPEU01000204.1"/>
</dbReference>
<dbReference type="Gene3D" id="1.10.287.950">
    <property type="entry name" value="Methyl-accepting chemotaxis protein"/>
    <property type="match status" value="1"/>
</dbReference>
<dbReference type="Pfam" id="PF00672">
    <property type="entry name" value="HAMP"/>
    <property type="match status" value="1"/>
</dbReference>
<evidence type="ECO:0000256" key="2">
    <source>
        <dbReference type="ARBA" id="ARBA00022519"/>
    </source>
</evidence>
<evidence type="ECO:0000259" key="7">
    <source>
        <dbReference type="PROSITE" id="PS50111"/>
    </source>
</evidence>
<accession>A0A327KGR5</accession>
<keyword evidence="6" id="KW-0472">Membrane</keyword>
<evidence type="ECO:0000256" key="5">
    <source>
        <dbReference type="PROSITE-ProRule" id="PRU00284"/>
    </source>
</evidence>
<reference evidence="10 11" key="1">
    <citation type="submission" date="2017-07" db="EMBL/GenBank/DDBJ databases">
        <title>Draft Genome Sequences of Select Purple Nonsulfur Bacteria.</title>
        <authorList>
            <person name="Lasarre B."/>
            <person name="Mckinlay J.B."/>
        </authorList>
    </citation>
    <scope>NUCLEOTIDE SEQUENCE [LARGE SCALE GENOMIC DNA]</scope>
    <source>
        <strain evidence="10 11">DSM 11907</strain>
    </source>
</reference>
<feature type="domain" description="Methyl-accepting transducer" evidence="7">
    <location>
        <begin position="440"/>
        <end position="676"/>
    </location>
</feature>
<dbReference type="InterPro" id="IPR000727">
    <property type="entry name" value="T_SNARE_dom"/>
</dbReference>
<dbReference type="Pfam" id="PF00015">
    <property type="entry name" value="MCPsignal"/>
    <property type="match status" value="1"/>
</dbReference>
<evidence type="ECO:0000259" key="8">
    <source>
        <dbReference type="PROSITE" id="PS50192"/>
    </source>
</evidence>
<evidence type="ECO:0000313" key="10">
    <source>
        <dbReference type="EMBL" id="RAI36833.1"/>
    </source>
</evidence>
<proteinExistence type="inferred from homology"/>
<dbReference type="InterPro" id="IPR003660">
    <property type="entry name" value="HAMP_dom"/>
</dbReference>
<dbReference type="PROSITE" id="PS50885">
    <property type="entry name" value="HAMP"/>
    <property type="match status" value="1"/>
</dbReference>
<keyword evidence="3 5" id="KW-0807">Transducer</keyword>
<dbReference type="Gene3D" id="6.10.340.10">
    <property type="match status" value="1"/>
</dbReference>
<keyword evidence="2" id="KW-0997">Cell inner membrane</keyword>
<evidence type="ECO:0000256" key="3">
    <source>
        <dbReference type="ARBA" id="ARBA00023224"/>
    </source>
</evidence>
<evidence type="ECO:0000256" key="6">
    <source>
        <dbReference type="SAM" id="Phobius"/>
    </source>
</evidence>
<dbReference type="PROSITE" id="PS50111">
    <property type="entry name" value="CHEMOTAXIS_TRANSDUC_2"/>
    <property type="match status" value="1"/>
</dbReference>
<dbReference type="SMART" id="SM00304">
    <property type="entry name" value="HAMP"/>
    <property type="match status" value="1"/>
</dbReference>
<gene>
    <name evidence="10" type="ORF">CH338_17045</name>
</gene>
<evidence type="ECO:0008006" key="12">
    <source>
        <dbReference type="Google" id="ProtNLM"/>
    </source>
</evidence>
<organism evidence="10 11">
    <name type="scientific">Rhodoplanes elegans</name>
    <dbReference type="NCBI Taxonomy" id="29408"/>
    <lineage>
        <taxon>Bacteria</taxon>
        <taxon>Pseudomonadati</taxon>
        <taxon>Pseudomonadota</taxon>
        <taxon>Alphaproteobacteria</taxon>
        <taxon>Hyphomicrobiales</taxon>
        <taxon>Nitrobacteraceae</taxon>
        <taxon>Rhodoplanes</taxon>
    </lineage>
</organism>
<dbReference type="PANTHER" id="PTHR32089">
    <property type="entry name" value="METHYL-ACCEPTING CHEMOTAXIS PROTEIN MCPB"/>
    <property type="match status" value="1"/>
</dbReference>
<dbReference type="SUPFAM" id="SSF58104">
    <property type="entry name" value="Methyl-accepting chemotaxis protein (MCP) signaling domain"/>
    <property type="match status" value="1"/>
</dbReference>
<sequence length="696" mass="72512">MSSRLSTNVLLTSVIALMASLIVLVLATGAFEAWRTDRTATRLADTADASRQMFRAMAALRVKQSFTARALNTDGMPDPGQVKLIAQSRGTAMPALRETLTILPKIDFAGRDALVGDLARLTDAIDTFDKQALEDFGKPKAQRQPGLAKEFLATSNALIGTLDKIGNTLTVQSRNADAVVDQMMAIKDAAWLVRAEGGDISIVISNALAFKTRIPPETVQTVHTRVGRTEAAWQLLESAAVGLAPGSPVATAMAKAKAAYFAPELGALRERVLAAGASGQPLDVPLSAWDAAQRLMVVVALAETALDAASDHAQAQVATARTTLVVRLALLVGALALAAGGIVMVRRRVIQPLQGIRTAMVKVADGDLSTEVPYLDRQDEIGSLAAALATFKQNAVEKAGIEAEQSRRRETAAQRQQAIETAIAEFETGIGEALEALGSAAGEMRRTSETLTTTAEQTNGQARDAATSSDEASQNVQTVAAASEELSSSIGEISRQVTHAAVVAKRAVAETEETDATVQGLTDAAHKIGEIVSLITAIASQTNLLALNATIEAARAGEAGKGFAVVASEVKNLAGQTAKATEDISGQIGAIQEVADRALAAMRRIGATITEVSTVASSIAAAVEEQGAATAEITRNTQEAARRTQSLSDNIAGVRNCADQTGTAAGGVRSSAAVLNVQADKLRGEVDSFLTRIRAA</sequence>
<dbReference type="Proteomes" id="UP000248863">
    <property type="component" value="Unassembled WGS sequence"/>
</dbReference>
<name>A0A327KGR5_9BRAD</name>
<evidence type="ECO:0000313" key="11">
    <source>
        <dbReference type="Proteomes" id="UP000248863"/>
    </source>
</evidence>
<keyword evidence="2" id="KW-1003">Cell membrane</keyword>
<keyword evidence="11" id="KW-1185">Reference proteome</keyword>
<evidence type="ECO:0000259" key="9">
    <source>
        <dbReference type="PROSITE" id="PS50885"/>
    </source>
</evidence>
<evidence type="ECO:0000256" key="1">
    <source>
        <dbReference type="ARBA" id="ARBA00004429"/>
    </source>
</evidence>
<comment type="caution">
    <text evidence="10">The sequence shown here is derived from an EMBL/GenBank/DDBJ whole genome shotgun (WGS) entry which is preliminary data.</text>
</comment>
<dbReference type="InterPro" id="IPR004089">
    <property type="entry name" value="MCPsignal_dom"/>
</dbReference>
<dbReference type="PROSITE" id="PS50192">
    <property type="entry name" value="T_SNARE"/>
    <property type="match status" value="1"/>
</dbReference>
<evidence type="ECO:0000256" key="4">
    <source>
        <dbReference type="ARBA" id="ARBA00029447"/>
    </source>
</evidence>
<protein>
    <recommendedName>
        <fullName evidence="12">Methyl-accepting chemotaxis protein</fullName>
    </recommendedName>
</protein>
<dbReference type="EMBL" id="NPEU01000204">
    <property type="protein sequence ID" value="RAI36833.1"/>
    <property type="molecule type" value="Genomic_DNA"/>
</dbReference>
<feature type="domain" description="HAMP" evidence="9">
    <location>
        <begin position="347"/>
        <end position="400"/>
    </location>
</feature>
<dbReference type="SMART" id="SM00283">
    <property type="entry name" value="MA"/>
    <property type="match status" value="1"/>
</dbReference>
<keyword evidence="6" id="KW-0812">Transmembrane</keyword>